<dbReference type="PANTHER" id="PTHR30126:SF40">
    <property type="entry name" value="HTH-TYPE TRANSCRIPTIONAL REGULATOR GLTR"/>
    <property type="match status" value="1"/>
</dbReference>
<dbReference type="GO" id="GO:0003700">
    <property type="term" value="F:DNA-binding transcription factor activity"/>
    <property type="evidence" value="ECO:0007669"/>
    <property type="project" value="InterPro"/>
</dbReference>
<comment type="caution">
    <text evidence="6">The sequence shown here is derived from an EMBL/GenBank/DDBJ whole genome shotgun (WGS) entry which is preliminary data.</text>
</comment>
<dbReference type="PANTHER" id="PTHR30126">
    <property type="entry name" value="HTH-TYPE TRANSCRIPTIONAL REGULATOR"/>
    <property type="match status" value="1"/>
</dbReference>
<evidence type="ECO:0000256" key="1">
    <source>
        <dbReference type="ARBA" id="ARBA00009437"/>
    </source>
</evidence>
<dbReference type="Proteomes" id="UP000298460">
    <property type="component" value="Unassembled WGS sequence"/>
</dbReference>
<dbReference type="PROSITE" id="PS50931">
    <property type="entry name" value="HTH_LYSR"/>
    <property type="match status" value="1"/>
</dbReference>
<evidence type="ECO:0000256" key="2">
    <source>
        <dbReference type="ARBA" id="ARBA00023015"/>
    </source>
</evidence>
<keyword evidence="3" id="KW-0238">DNA-binding</keyword>
<organism evidence="6 7">
    <name type="scientific">Desulfosporosinus fructosivorans</name>
    <dbReference type="NCBI Taxonomy" id="2018669"/>
    <lineage>
        <taxon>Bacteria</taxon>
        <taxon>Bacillati</taxon>
        <taxon>Bacillota</taxon>
        <taxon>Clostridia</taxon>
        <taxon>Eubacteriales</taxon>
        <taxon>Desulfitobacteriaceae</taxon>
        <taxon>Desulfosporosinus</taxon>
    </lineage>
</organism>
<dbReference type="GO" id="GO:0000976">
    <property type="term" value="F:transcription cis-regulatory region binding"/>
    <property type="evidence" value="ECO:0007669"/>
    <property type="project" value="TreeGrafter"/>
</dbReference>
<gene>
    <name evidence="6" type="ORF">E4K67_14710</name>
</gene>
<accession>A0A4Z0R2Z4</accession>
<dbReference type="Gene3D" id="3.40.190.290">
    <property type="match status" value="1"/>
</dbReference>
<dbReference type="Gene3D" id="1.10.10.10">
    <property type="entry name" value="Winged helix-like DNA-binding domain superfamily/Winged helix DNA-binding domain"/>
    <property type="match status" value="1"/>
</dbReference>
<reference evidence="6 7" key="1">
    <citation type="submission" date="2019-03" db="EMBL/GenBank/DDBJ databases">
        <title>Draft Genome Sequence of Desulfosporosinus fructosivorans Strain 63.6F, Isolated from Marine Sediment in the Baltic Sea.</title>
        <authorList>
            <person name="Hausmann B."/>
            <person name="Vandieken V."/>
            <person name="Pjevac P."/>
            <person name="Schreck K."/>
            <person name="Herbold C.W."/>
            <person name="Loy A."/>
        </authorList>
    </citation>
    <scope>NUCLEOTIDE SEQUENCE [LARGE SCALE GENOMIC DNA]</scope>
    <source>
        <strain evidence="6 7">63.6F</strain>
    </source>
</reference>
<keyword evidence="7" id="KW-1185">Reference proteome</keyword>
<evidence type="ECO:0000259" key="5">
    <source>
        <dbReference type="PROSITE" id="PS50931"/>
    </source>
</evidence>
<name>A0A4Z0R2Z4_9FIRM</name>
<evidence type="ECO:0000313" key="6">
    <source>
        <dbReference type="EMBL" id="TGE37138.1"/>
    </source>
</evidence>
<comment type="similarity">
    <text evidence="1">Belongs to the LysR transcriptional regulatory family.</text>
</comment>
<feature type="domain" description="HTH lysR-type" evidence="5">
    <location>
        <begin position="1"/>
        <end position="58"/>
    </location>
</feature>
<dbReference type="InterPro" id="IPR005119">
    <property type="entry name" value="LysR_subst-bd"/>
</dbReference>
<proteinExistence type="inferred from homology"/>
<dbReference type="InterPro" id="IPR036388">
    <property type="entry name" value="WH-like_DNA-bd_sf"/>
</dbReference>
<dbReference type="Pfam" id="PF00126">
    <property type="entry name" value="HTH_1"/>
    <property type="match status" value="1"/>
</dbReference>
<dbReference type="OrthoDB" id="9785745at2"/>
<sequence length="295" mass="33548">MDYKQLEAFEALLKYGTYSKAAKAIYISQPAMTVRIQSLEKFLDIPLFKRNGHKYTLTVAGTVFSNYVRDIFNLHKESLQAINELKGLTSGSLRIGASSFSTYVIHSMIKNFKESFPGVHLSFYITNTTSAIQDLIDNKIELAIIASSYDANQFKAIVIGYDTLIWAAASDMPISNCQQITREELEKQCFIIREPGSNTRMQFDNWCNQNGFYPKNCLVMSQTEAIRRAVMNNLGISLISSYIFSDEIDNRKIKIINVSDIPIERPISIVMSKNYSEDTLTQAFIIFAKSYFKCK</sequence>
<dbReference type="SUPFAM" id="SSF46785">
    <property type="entry name" value="Winged helix' DNA-binding domain"/>
    <property type="match status" value="1"/>
</dbReference>
<dbReference type="InterPro" id="IPR036390">
    <property type="entry name" value="WH_DNA-bd_sf"/>
</dbReference>
<dbReference type="AlphaFoldDB" id="A0A4Z0R2Z4"/>
<protein>
    <submittedName>
        <fullName evidence="6">LysR family transcriptional regulator</fullName>
    </submittedName>
</protein>
<dbReference type="RefSeq" id="WP_135548023.1">
    <property type="nucleotide sequence ID" value="NZ_SPQQ01000005.1"/>
</dbReference>
<dbReference type="InterPro" id="IPR000847">
    <property type="entry name" value="LysR_HTH_N"/>
</dbReference>
<keyword evidence="2" id="KW-0805">Transcription regulation</keyword>
<evidence type="ECO:0000256" key="3">
    <source>
        <dbReference type="ARBA" id="ARBA00023125"/>
    </source>
</evidence>
<dbReference type="PRINTS" id="PR00039">
    <property type="entry name" value="HTHLYSR"/>
</dbReference>
<dbReference type="EMBL" id="SPQQ01000005">
    <property type="protein sequence ID" value="TGE37138.1"/>
    <property type="molecule type" value="Genomic_DNA"/>
</dbReference>
<evidence type="ECO:0000313" key="7">
    <source>
        <dbReference type="Proteomes" id="UP000298460"/>
    </source>
</evidence>
<dbReference type="SUPFAM" id="SSF53850">
    <property type="entry name" value="Periplasmic binding protein-like II"/>
    <property type="match status" value="1"/>
</dbReference>
<keyword evidence="4" id="KW-0804">Transcription</keyword>
<dbReference type="Pfam" id="PF03466">
    <property type="entry name" value="LysR_substrate"/>
    <property type="match status" value="1"/>
</dbReference>
<evidence type="ECO:0000256" key="4">
    <source>
        <dbReference type="ARBA" id="ARBA00023163"/>
    </source>
</evidence>